<sequence>MTMKDFSVFLVCAVLLFSNVNASAVQETADDEVQERFIPVVAAVIARVVTILGPRVTIFATCMGGAFTLECGQKMLDCAMRGKAPWECIGGLWCSGKSAANCAKLSG</sequence>
<keyword evidence="4" id="KW-1185">Reference proteome</keyword>
<dbReference type="EMBL" id="CAJNOR010001512">
    <property type="protein sequence ID" value="CAF1155781.1"/>
    <property type="molecule type" value="Genomic_DNA"/>
</dbReference>
<keyword evidence="1" id="KW-0732">Signal</keyword>
<comment type="caution">
    <text evidence="2">The sequence shown here is derived from an EMBL/GenBank/DDBJ whole genome shotgun (WGS) entry which is preliminary data.</text>
</comment>
<evidence type="ECO:0000313" key="3">
    <source>
        <dbReference type="EMBL" id="CAF1372721.1"/>
    </source>
</evidence>
<evidence type="ECO:0000313" key="2">
    <source>
        <dbReference type="EMBL" id="CAF1155781.1"/>
    </source>
</evidence>
<dbReference type="EMBL" id="CAJNOJ010000289">
    <property type="protein sequence ID" value="CAF1372721.1"/>
    <property type="molecule type" value="Genomic_DNA"/>
</dbReference>
<gene>
    <name evidence="3" type="ORF">EDS130_LOCUS34470</name>
    <name evidence="2" type="ORF">XAT740_LOCUS21202</name>
</gene>
<dbReference type="AlphaFoldDB" id="A0A814T7T6"/>
<accession>A0A814T7T6</accession>
<organism evidence="2 4">
    <name type="scientific">Adineta ricciae</name>
    <name type="common">Rotifer</name>
    <dbReference type="NCBI Taxonomy" id="249248"/>
    <lineage>
        <taxon>Eukaryota</taxon>
        <taxon>Metazoa</taxon>
        <taxon>Spiralia</taxon>
        <taxon>Gnathifera</taxon>
        <taxon>Rotifera</taxon>
        <taxon>Eurotatoria</taxon>
        <taxon>Bdelloidea</taxon>
        <taxon>Adinetida</taxon>
        <taxon>Adinetidae</taxon>
        <taxon>Adineta</taxon>
    </lineage>
</organism>
<dbReference type="Proteomes" id="UP000663828">
    <property type="component" value="Unassembled WGS sequence"/>
</dbReference>
<dbReference type="Proteomes" id="UP000663852">
    <property type="component" value="Unassembled WGS sequence"/>
</dbReference>
<reference evidence="2" key="1">
    <citation type="submission" date="2021-02" db="EMBL/GenBank/DDBJ databases">
        <authorList>
            <person name="Nowell W R."/>
        </authorList>
    </citation>
    <scope>NUCLEOTIDE SEQUENCE</scope>
</reference>
<feature type="chain" id="PRO_5036225957" evidence="1">
    <location>
        <begin position="23"/>
        <end position="107"/>
    </location>
</feature>
<evidence type="ECO:0000256" key="1">
    <source>
        <dbReference type="SAM" id="SignalP"/>
    </source>
</evidence>
<evidence type="ECO:0000313" key="4">
    <source>
        <dbReference type="Proteomes" id="UP000663828"/>
    </source>
</evidence>
<proteinExistence type="predicted"/>
<feature type="signal peptide" evidence="1">
    <location>
        <begin position="1"/>
        <end position="22"/>
    </location>
</feature>
<dbReference type="OrthoDB" id="6503935at2759"/>
<protein>
    <submittedName>
        <fullName evidence="2">Uncharacterized protein</fullName>
    </submittedName>
</protein>
<name>A0A814T7T6_ADIRI</name>